<organism evidence="2 3">
    <name type="scientific">Kineosporia babensis</name>
    <dbReference type="NCBI Taxonomy" id="499548"/>
    <lineage>
        <taxon>Bacteria</taxon>
        <taxon>Bacillati</taxon>
        <taxon>Actinomycetota</taxon>
        <taxon>Actinomycetes</taxon>
        <taxon>Kineosporiales</taxon>
        <taxon>Kineosporiaceae</taxon>
        <taxon>Kineosporia</taxon>
    </lineage>
</organism>
<dbReference type="Proteomes" id="UP001138997">
    <property type="component" value="Unassembled WGS sequence"/>
</dbReference>
<sequence>MVIRRSDEAAGTRLVFSAFSRHPHIADQWEPRTEVIVGEAARGATPHELGAQARAKVATTVNQLDLYAWLLGLGQRIYRSIPAPIRDALRATVATGTPEKPATVLVLSDEPYVPWELAARPEGWLPDEAGEFGSENEPVFLGAHVAISRWLLSDEPPPSPRPPSTLTVRSTAVVTARYEGLLGAQPLPHAEVEAARLIEALEPDVVAVRPLFTDVLDLIGGRPAVDLMHFALHGRFDPQGVQGGLLLPPENTAARTPDVLHENHIRGRRLESSSFVYLNACQVGAGDGRVLGDYGGMASAFLEAGAGGVVAPLWNISDSTAADLAEEFYERCLQGPEQLPVAEFLRQIRARYTEGAVRLEAPGIDATLVSFQLFGHPRLQLVSSPRPADQTR</sequence>
<name>A0A9X1STX3_9ACTN</name>
<dbReference type="InterPro" id="IPR024983">
    <property type="entry name" value="CHAT_dom"/>
</dbReference>
<evidence type="ECO:0000313" key="3">
    <source>
        <dbReference type="Proteomes" id="UP001138997"/>
    </source>
</evidence>
<dbReference type="Pfam" id="PF12770">
    <property type="entry name" value="CHAT"/>
    <property type="match status" value="1"/>
</dbReference>
<evidence type="ECO:0000313" key="2">
    <source>
        <dbReference type="EMBL" id="MCD5312342.1"/>
    </source>
</evidence>
<reference evidence="2" key="1">
    <citation type="submission" date="2021-11" db="EMBL/GenBank/DDBJ databases">
        <title>Streptomyces corallinus and Kineosporia corallina sp. nov., two new coral-derived marine actinobacteria.</title>
        <authorList>
            <person name="Buangrab K."/>
            <person name="Sutthacheep M."/>
            <person name="Yeemin T."/>
            <person name="Harunari E."/>
            <person name="Igarashi Y."/>
            <person name="Sripreechasak P."/>
            <person name="Kanchanasin P."/>
            <person name="Tanasupawat S."/>
            <person name="Phongsopitanun W."/>
        </authorList>
    </citation>
    <scope>NUCLEOTIDE SEQUENCE</scope>
    <source>
        <strain evidence="2">JCM 31032</strain>
    </source>
</reference>
<dbReference type="AlphaFoldDB" id="A0A9X1STX3"/>
<gene>
    <name evidence="2" type="ORF">LR394_15650</name>
</gene>
<comment type="caution">
    <text evidence="2">The sequence shown here is derived from an EMBL/GenBank/DDBJ whole genome shotgun (WGS) entry which is preliminary data.</text>
</comment>
<protein>
    <submittedName>
        <fullName evidence="2">CHAT domain-containing protein</fullName>
    </submittedName>
</protein>
<proteinExistence type="predicted"/>
<keyword evidence="3" id="KW-1185">Reference proteome</keyword>
<accession>A0A9X1STX3</accession>
<evidence type="ECO:0000259" key="1">
    <source>
        <dbReference type="Pfam" id="PF12770"/>
    </source>
</evidence>
<feature type="domain" description="CHAT" evidence="1">
    <location>
        <begin position="74"/>
        <end position="354"/>
    </location>
</feature>
<dbReference type="EMBL" id="JAJOMB010000007">
    <property type="protein sequence ID" value="MCD5312342.1"/>
    <property type="molecule type" value="Genomic_DNA"/>
</dbReference>